<name>A0A3D9XGT9_PARVE</name>
<dbReference type="Pfam" id="PF02498">
    <property type="entry name" value="Bro-N"/>
    <property type="match status" value="1"/>
</dbReference>
<dbReference type="Proteomes" id="UP000256941">
    <property type="component" value="Unassembled WGS sequence"/>
</dbReference>
<dbReference type="AlphaFoldDB" id="A0A3D9XGT9"/>
<reference evidence="2 3" key="1">
    <citation type="submission" date="2018-08" db="EMBL/GenBank/DDBJ databases">
        <title>Genomic Encyclopedia of Archaeal and Bacterial Type Strains, Phase II (KMG-II): from individual species to whole genera.</title>
        <authorList>
            <person name="Goeker M."/>
        </authorList>
    </citation>
    <scope>NUCLEOTIDE SEQUENCE [LARGE SCALE GENOMIC DNA]</scope>
    <source>
        <strain evidence="2 3">DSM 17099</strain>
    </source>
</reference>
<dbReference type="InterPro" id="IPR003497">
    <property type="entry name" value="BRO_N_domain"/>
</dbReference>
<evidence type="ECO:0000313" key="3">
    <source>
        <dbReference type="Proteomes" id="UP000256941"/>
    </source>
</evidence>
<evidence type="ECO:0000259" key="1">
    <source>
        <dbReference type="PROSITE" id="PS51750"/>
    </source>
</evidence>
<organism evidence="2 3">
    <name type="scientific">Paracoccus versutus</name>
    <name type="common">Thiobacillus versutus</name>
    <dbReference type="NCBI Taxonomy" id="34007"/>
    <lineage>
        <taxon>Bacteria</taxon>
        <taxon>Pseudomonadati</taxon>
        <taxon>Pseudomonadota</taxon>
        <taxon>Alphaproteobacteria</taxon>
        <taxon>Rhodobacterales</taxon>
        <taxon>Paracoccaceae</taxon>
        <taxon>Paracoccus</taxon>
    </lineage>
</organism>
<proteinExistence type="predicted"/>
<sequence length="204" mass="22610">MTAAIIPFDFEEQAVRVVMRDDAPWFVAADVCRVLEHSNPTVAISRLEADEIQTVNLNTLNSSEGIRGNPNATIINESGLYALILTSRKPAAKRFRKWVTAEVLPALRSQGRYELPGGEPQMHEISADRLIELLQAENQLLRSGVSRQSAFRPTRRSDRATWCTVAMICKAVSSSVRRLTERRIQSLPSCATITISGGLAPEHL</sequence>
<accession>A0A3D9XGT9</accession>
<dbReference type="PANTHER" id="PTHR36180:SF2">
    <property type="entry name" value="BRO FAMILY PROTEIN"/>
    <property type="match status" value="1"/>
</dbReference>
<dbReference type="SMART" id="SM01040">
    <property type="entry name" value="Bro-N"/>
    <property type="match status" value="1"/>
</dbReference>
<dbReference type="EMBL" id="QTUJ01000002">
    <property type="protein sequence ID" value="REF69737.1"/>
    <property type="molecule type" value="Genomic_DNA"/>
</dbReference>
<comment type="caution">
    <text evidence="2">The sequence shown here is derived from an EMBL/GenBank/DDBJ whole genome shotgun (WGS) entry which is preliminary data.</text>
</comment>
<dbReference type="PROSITE" id="PS51750">
    <property type="entry name" value="BRO_N"/>
    <property type="match status" value="1"/>
</dbReference>
<protein>
    <submittedName>
        <fullName evidence="2">Prophage antirepressor-like protein</fullName>
    </submittedName>
</protein>
<dbReference type="RefSeq" id="WP_116221935.1">
    <property type="nucleotide sequence ID" value="NZ_CP038197.1"/>
</dbReference>
<evidence type="ECO:0000313" key="2">
    <source>
        <dbReference type="EMBL" id="REF69737.1"/>
    </source>
</evidence>
<dbReference type="PANTHER" id="PTHR36180">
    <property type="entry name" value="DNA-BINDING PROTEIN-RELATED-RELATED"/>
    <property type="match status" value="1"/>
</dbReference>
<feature type="domain" description="Bro-N" evidence="1">
    <location>
        <begin position="1"/>
        <end position="111"/>
    </location>
</feature>
<gene>
    <name evidence="2" type="ORF">BDD41_2451</name>
</gene>